<feature type="compositionally biased region" description="Polar residues" evidence="1">
    <location>
        <begin position="108"/>
        <end position="125"/>
    </location>
</feature>
<gene>
    <name evidence="4" type="primary">angel2</name>
</gene>
<dbReference type="SUPFAM" id="SSF56219">
    <property type="entry name" value="DNase I-like"/>
    <property type="match status" value="1"/>
</dbReference>
<sequence>MTSFSSSFHLPRHTFLWRNRYRSNLLWTQFCPFLLNRCCRSDFVQKVTRASWRHQHTVNDKLALRFPLDFSCVRSYYLARTLLSISDEDRPAKRLRKSLNHRQWCQKKPSSNTNSPSRKTSQSPLSEVERQWEDFSHISGRCQSLKGRFFDFSVMSYNILSQKLLQDNAHLYKHCSLPILDWNYRYTNIIKEIQRHNSDIVCLQEVQEDHYETQIKPSLESLGYHCEYKKRTGKKPDGCAVVFKQDSFSLVSCHPVEYFKPGIPLLDRDNVGLVLLLQPKVEKGITNHLCVANTHLLYNPRRGDIKLAQLGLLLAEISHVAKQSDGTTCPVILCGDFNSAPWSPLYHFIRESKLEYHGIPMGKVSGQDDIPKGQRILSAPLWPQHLGISQQCQYEDPTSNGDIRNCEGSRINGRPCIEHCLNLTSAYSHHSSKRGQPEITTCHSKRAMTVDYIFYSAASRDTSLKSGTQPQESNVLSGEGLHLLTRLALFDETDLHAVNGLPNANNSSDHLPLLACFRLHNLQTAAT</sequence>
<dbReference type="GO" id="GO:0070935">
    <property type="term" value="P:3'-UTR-mediated mRNA stabilization"/>
    <property type="evidence" value="ECO:0007669"/>
    <property type="project" value="TreeGrafter"/>
</dbReference>
<dbReference type="Proteomes" id="UP000515152">
    <property type="component" value="Chromosome 15"/>
</dbReference>
<evidence type="ECO:0000313" key="4">
    <source>
        <dbReference type="RefSeq" id="XP_031437488.1"/>
    </source>
</evidence>
<dbReference type="PANTHER" id="PTHR12121:SF27">
    <property type="entry name" value="PROTEIN ANGEL HOMOLOG 2"/>
    <property type="match status" value="1"/>
</dbReference>
<evidence type="ECO:0000313" key="3">
    <source>
        <dbReference type="Proteomes" id="UP000515152"/>
    </source>
</evidence>
<dbReference type="InterPro" id="IPR036691">
    <property type="entry name" value="Endo/exonu/phosph_ase_sf"/>
</dbReference>
<dbReference type="Pfam" id="PF03372">
    <property type="entry name" value="Exo_endo_phos"/>
    <property type="match status" value="1"/>
</dbReference>
<dbReference type="OrthoDB" id="10253982at2759"/>
<feature type="domain" description="Endonuclease/exonuclease/phosphatase" evidence="2">
    <location>
        <begin position="155"/>
        <end position="510"/>
    </location>
</feature>
<dbReference type="Gene3D" id="3.60.10.10">
    <property type="entry name" value="Endonuclease/exonuclease/phosphatase"/>
    <property type="match status" value="1"/>
</dbReference>
<dbReference type="PANTHER" id="PTHR12121">
    <property type="entry name" value="CARBON CATABOLITE REPRESSOR PROTEIN 4"/>
    <property type="match status" value="1"/>
</dbReference>
<dbReference type="CTD" id="90806"/>
<organism evidence="3 4">
    <name type="scientific">Clupea harengus</name>
    <name type="common">Atlantic herring</name>
    <dbReference type="NCBI Taxonomy" id="7950"/>
    <lineage>
        <taxon>Eukaryota</taxon>
        <taxon>Metazoa</taxon>
        <taxon>Chordata</taxon>
        <taxon>Craniata</taxon>
        <taxon>Vertebrata</taxon>
        <taxon>Euteleostomi</taxon>
        <taxon>Actinopterygii</taxon>
        <taxon>Neopterygii</taxon>
        <taxon>Teleostei</taxon>
        <taxon>Clupei</taxon>
        <taxon>Clupeiformes</taxon>
        <taxon>Clupeoidei</taxon>
        <taxon>Clupeidae</taxon>
        <taxon>Clupea</taxon>
    </lineage>
</organism>
<dbReference type="InterPro" id="IPR050410">
    <property type="entry name" value="CCR4/nocturin_mRNA_transcr"/>
</dbReference>
<dbReference type="InterPro" id="IPR005135">
    <property type="entry name" value="Endo/exonuclease/phosphatase"/>
</dbReference>
<accession>A0A6P8GEC2</accession>
<name>A0A6P8GEC2_CLUHA</name>
<reference evidence="4" key="1">
    <citation type="submission" date="2025-08" db="UniProtKB">
        <authorList>
            <consortium name="RefSeq"/>
        </authorList>
    </citation>
    <scope>IDENTIFICATION</scope>
</reference>
<evidence type="ECO:0000259" key="2">
    <source>
        <dbReference type="Pfam" id="PF03372"/>
    </source>
</evidence>
<feature type="region of interest" description="Disordered" evidence="1">
    <location>
        <begin position="98"/>
        <end position="127"/>
    </location>
</feature>
<evidence type="ECO:0000256" key="1">
    <source>
        <dbReference type="SAM" id="MobiDB-lite"/>
    </source>
</evidence>
<protein>
    <submittedName>
        <fullName evidence="4">Protein angel homolog 2 isoform X1</fullName>
    </submittedName>
</protein>
<dbReference type="RefSeq" id="XP_031437488.1">
    <property type="nucleotide sequence ID" value="XM_031581628.2"/>
</dbReference>
<keyword evidence="3" id="KW-1185">Reference proteome</keyword>
<dbReference type="AlphaFoldDB" id="A0A6P8GEC2"/>
<dbReference type="GO" id="GO:0003730">
    <property type="term" value="F:mRNA 3'-UTR binding"/>
    <property type="evidence" value="ECO:0007669"/>
    <property type="project" value="TreeGrafter"/>
</dbReference>
<dbReference type="GeneID" id="105900079"/>
<dbReference type="GO" id="GO:0000175">
    <property type="term" value="F:3'-5'-RNA exonuclease activity"/>
    <property type="evidence" value="ECO:0007669"/>
    <property type="project" value="TreeGrafter"/>
</dbReference>
<proteinExistence type="predicted"/>